<keyword evidence="5" id="KW-1185">Reference proteome</keyword>
<feature type="domain" description="HMA" evidence="3">
    <location>
        <begin position="32"/>
        <end position="97"/>
    </location>
</feature>
<evidence type="ECO:0000259" key="3">
    <source>
        <dbReference type="PROSITE" id="PS50846"/>
    </source>
</evidence>
<gene>
    <name evidence="4" type="ORF">GCM10010405_15500</name>
</gene>
<dbReference type="RefSeq" id="WP_344321364.1">
    <property type="nucleotide sequence ID" value="NZ_BAAASZ010000014.1"/>
</dbReference>
<dbReference type="PROSITE" id="PS50846">
    <property type="entry name" value="HMA_2"/>
    <property type="match status" value="1"/>
</dbReference>
<dbReference type="Proteomes" id="UP001501638">
    <property type="component" value="Unassembled WGS sequence"/>
</dbReference>
<dbReference type="InterPro" id="IPR000428">
    <property type="entry name" value="Cu-bd"/>
</dbReference>
<comment type="caution">
    <text evidence="4">The sequence shown here is derived from an EMBL/GenBank/DDBJ whole genome shotgun (WGS) entry which is preliminary data.</text>
</comment>
<keyword evidence="1" id="KW-0479">Metal-binding</keyword>
<dbReference type="Gene3D" id="3.30.70.100">
    <property type="match status" value="1"/>
</dbReference>
<dbReference type="PROSITE" id="PS01047">
    <property type="entry name" value="HMA_1"/>
    <property type="match status" value="1"/>
</dbReference>
<evidence type="ECO:0000256" key="2">
    <source>
        <dbReference type="SAM" id="MobiDB-lite"/>
    </source>
</evidence>
<protein>
    <recommendedName>
        <fullName evidence="3">HMA domain-containing protein</fullName>
    </recommendedName>
</protein>
<dbReference type="InterPro" id="IPR036163">
    <property type="entry name" value="HMA_dom_sf"/>
</dbReference>
<dbReference type="EMBL" id="BAAASZ010000014">
    <property type="protein sequence ID" value="GAA2433405.1"/>
    <property type="molecule type" value="Genomic_DNA"/>
</dbReference>
<organism evidence="4 5">
    <name type="scientific">Streptomyces macrosporus</name>
    <dbReference type="NCBI Taxonomy" id="44032"/>
    <lineage>
        <taxon>Bacteria</taxon>
        <taxon>Bacillati</taxon>
        <taxon>Actinomycetota</taxon>
        <taxon>Actinomycetes</taxon>
        <taxon>Kitasatosporales</taxon>
        <taxon>Streptomycetaceae</taxon>
        <taxon>Streptomyces</taxon>
    </lineage>
</organism>
<dbReference type="SUPFAM" id="SSF55008">
    <property type="entry name" value="HMA, heavy metal-associated domain"/>
    <property type="match status" value="1"/>
</dbReference>
<dbReference type="InterPro" id="IPR017969">
    <property type="entry name" value="Heavy-metal-associated_CS"/>
</dbReference>
<evidence type="ECO:0000256" key="1">
    <source>
        <dbReference type="ARBA" id="ARBA00022723"/>
    </source>
</evidence>
<sequence>MSSETLSSCCTPGGSCSADTSQATTAAPADGHTTVYAVAGMSCGHCEATLTKVVGGLDGVLSVDVDVAAGRVTVTTAGAPDDALLAEVIDEAGYELTGRAA</sequence>
<name>A0ABN3JNH3_9ACTN</name>
<reference evidence="4 5" key="1">
    <citation type="journal article" date="2019" name="Int. J. Syst. Evol. Microbiol.">
        <title>The Global Catalogue of Microorganisms (GCM) 10K type strain sequencing project: providing services to taxonomists for standard genome sequencing and annotation.</title>
        <authorList>
            <consortium name="The Broad Institute Genomics Platform"/>
            <consortium name="The Broad Institute Genome Sequencing Center for Infectious Disease"/>
            <person name="Wu L."/>
            <person name="Ma J."/>
        </authorList>
    </citation>
    <scope>NUCLEOTIDE SEQUENCE [LARGE SCALE GENOMIC DNA]</scope>
    <source>
        <strain evidence="4 5">JCM 6305</strain>
    </source>
</reference>
<dbReference type="PRINTS" id="PR00944">
    <property type="entry name" value="CUEXPORT"/>
</dbReference>
<evidence type="ECO:0000313" key="5">
    <source>
        <dbReference type="Proteomes" id="UP001501638"/>
    </source>
</evidence>
<feature type="compositionally biased region" description="Polar residues" evidence="2">
    <location>
        <begin position="1"/>
        <end position="10"/>
    </location>
</feature>
<accession>A0ABN3JNH3</accession>
<dbReference type="CDD" id="cd00371">
    <property type="entry name" value="HMA"/>
    <property type="match status" value="1"/>
</dbReference>
<proteinExistence type="predicted"/>
<feature type="region of interest" description="Disordered" evidence="2">
    <location>
        <begin position="1"/>
        <end position="24"/>
    </location>
</feature>
<evidence type="ECO:0000313" key="4">
    <source>
        <dbReference type="EMBL" id="GAA2433405.1"/>
    </source>
</evidence>
<dbReference type="Pfam" id="PF00403">
    <property type="entry name" value="HMA"/>
    <property type="match status" value="1"/>
</dbReference>
<dbReference type="InterPro" id="IPR006121">
    <property type="entry name" value="HMA_dom"/>
</dbReference>